<dbReference type="InterPro" id="IPR013976">
    <property type="entry name" value="HDOD"/>
</dbReference>
<evidence type="ECO:0000313" key="3">
    <source>
        <dbReference type="Proteomes" id="UP001302257"/>
    </source>
</evidence>
<dbReference type="EMBL" id="CP132507">
    <property type="protein sequence ID" value="WNO03772.1"/>
    <property type="molecule type" value="Genomic_DNA"/>
</dbReference>
<evidence type="ECO:0000313" key="2">
    <source>
        <dbReference type="EMBL" id="WNO03772.1"/>
    </source>
</evidence>
<protein>
    <submittedName>
        <fullName evidence="2">HDOD domain-containing protein</fullName>
    </submittedName>
</protein>
<dbReference type="InterPro" id="IPR052340">
    <property type="entry name" value="RNase_Y/CdgJ"/>
</dbReference>
<dbReference type="Gene3D" id="1.10.3210.10">
    <property type="entry name" value="Hypothetical protein af1432"/>
    <property type="match status" value="1"/>
</dbReference>
<name>A0ABZ0AVU2_9BURK</name>
<dbReference type="PANTHER" id="PTHR33525:SF4">
    <property type="entry name" value="CYCLIC DI-GMP PHOSPHODIESTERASE CDGJ"/>
    <property type="match status" value="1"/>
</dbReference>
<sequence>MADINTFIQTVKLPVMPEAAHALIRTLNDEDADVVTVRDIIAKDPALTTTLLRMANSALFGLSRSVTTLDNAVSVVGMAQIRARALGICMSQVFKLPESINRLEFWRYSMVCAGYAKFLARKTGLDEQQAWLTAMMLRLGELVLSLHSPDIIAPIEQLPRAPGERWKREREYIGFDEGQLTGEVARRWDFPEEVVLALGHCADALAAVNQSRLCAVVHLAALWADQSQDHAAILEAVASSSPQILGYLGLNVNDLRESVPDPEMFSDISALLSN</sequence>
<evidence type="ECO:0000259" key="1">
    <source>
        <dbReference type="PROSITE" id="PS51833"/>
    </source>
</evidence>
<dbReference type="SUPFAM" id="SSF109604">
    <property type="entry name" value="HD-domain/PDEase-like"/>
    <property type="match status" value="1"/>
</dbReference>
<dbReference type="Proteomes" id="UP001302257">
    <property type="component" value="Chromosome"/>
</dbReference>
<proteinExistence type="predicted"/>
<keyword evidence="3" id="KW-1185">Reference proteome</keyword>
<dbReference type="PANTHER" id="PTHR33525">
    <property type="match status" value="1"/>
</dbReference>
<dbReference type="Pfam" id="PF08668">
    <property type="entry name" value="HDOD"/>
    <property type="match status" value="1"/>
</dbReference>
<gene>
    <name evidence="2" type="ORF">RAN89_12700</name>
</gene>
<organism evidence="2 3">
    <name type="scientific">Rhodoferax mekongensis</name>
    <dbReference type="NCBI Taxonomy" id="3068341"/>
    <lineage>
        <taxon>Bacteria</taxon>
        <taxon>Pseudomonadati</taxon>
        <taxon>Pseudomonadota</taxon>
        <taxon>Betaproteobacteria</taxon>
        <taxon>Burkholderiales</taxon>
        <taxon>Comamonadaceae</taxon>
        <taxon>Rhodoferax</taxon>
    </lineage>
</organism>
<dbReference type="PROSITE" id="PS51833">
    <property type="entry name" value="HDOD"/>
    <property type="match status" value="1"/>
</dbReference>
<dbReference type="RefSeq" id="WP_313866655.1">
    <property type="nucleotide sequence ID" value="NZ_CP132507.1"/>
</dbReference>
<feature type="domain" description="HDOD" evidence="1">
    <location>
        <begin position="13"/>
        <end position="204"/>
    </location>
</feature>
<reference evidence="2 3" key="1">
    <citation type="submission" date="2023-08" db="EMBL/GenBank/DDBJ databases">
        <title>Rhodoferax potami sp. nov. and Rhodoferax mekongensis sp. nov., isolated from the Mekong River in Thailand.</title>
        <authorList>
            <person name="Kitikhun S."/>
            <person name="Charoenyingcharoen P."/>
            <person name="Siriarchawattana P."/>
            <person name="Likhitrattanapisal S."/>
            <person name="Nilsakha T."/>
            <person name="Chanpet A."/>
            <person name="Rattanawaree P."/>
            <person name="Ingsriswang S."/>
        </authorList>
    </citation>
    <scope>NUCLEOTIDE SEQUENCE [LARGE SCALE GENOMIC DNA]</scope>
    <source>
        <strain evidence="2 3">TBRC 17307</strain>
    </source>
</reference>
<accession>A0ABZ0AVU2</accession>